<dbReference type="RefSeq" id="WP_344811867.1">
    <property type="nucleotide sequence ID" value="NZ_BAAAYX010000004.1"/>
</dbReference>
<feature type="chain" id="PRO_5046460444" description="Endonuclease/exonuclease/phosphatase domain-containing protein" evidence="1">
    <location>
        <begin position="30"/>
        <end position="635"/>
    </location>
</feature>
<dbReference type="InterPro" id="IPR047971">
    <property type="entry name" value="ExeM-like"/>
</dbReference>
<dbReference type="EMBL" id="BAAAYX010000004">
    <property type="protein sequence ID" value="GAA3700628.1"/>
    <property type="molecule type" value="Genomic_DNA"/>
</dbReference>
<organism evidence="2 3">
    <name type="scientific">Microlunatus aurantiacus</name>
    <dbReference type="NCBI Taxonomy" id="446786"/>
    <lineage>
        <taxon>Bacteria</taxon>
        <taxon>Bacillati</taxon>
        <taxon>Actinomycetota</taxon>
        <taxon>Actinomycetes</taxon>
        <taxon>Propionibacteriales</taxon>
        <taxon>Propionibacteriaceae</taxon>
        <taxon>Microlunatus</taxon>
    </lineage>
</organism>
<dbReference type="NCBIfam" id="NF033681">
    <property type="entry name" value="ExeM_NucH_DNase"/>
    <property type="match status" value="1"/>
</dbReference>
<gene>
    <name evidence="2" type="ORF">GCM10022204_16740</name>
</gene>
<protein>
    <recommendedName>
        <fullName evidence="4">Endonuclease/exonuclease/phosphatase domain-containing protein</fullName>
    </recommendedName>
</protein>
<evidence type="ECO:0000256" key="1">
    <source>
        <dbReference type="SAM" id="SignalP"/>
    </source>
</evidence>
<proteinExistence type="predicted"/>
<evidence type="ECO:0008006" key="4">
    <source>
        <dbReference type="Google" id="ProtNLM"/>
    </source>
</evidence>
<accession>A0ABP7D7V1</accession>
<dbReference type="PANTHER" id="PTHR42834">
    <property type="entry name" value="ENDONUCLEASE/EXONUCLEASE/PHOSPHATASE FAMILY PROTEIN (AFU_ORTHOLOGUE AFUA_3G09210)"/>
    <property type="match status" value="1"/>
</dbReference>
<dbReference type="Proteomes" id="UP001500051">
    <property type="component" value="Unassembled WGS sequence"/>
</dbReference>
<dbReference type="Gene3D" id="3.60.10.10">
    <property type="entry name" value="Endonuclease/exonuclease/phosphatase"/>
    <property type="match status" value="1"/>
</dbReference>
<evidence type="ECO:0000313" key="2">
    <source>
        <dbReference type="EMBL" id="GAA3700628.1"/>
    </source>
</evidence>
<dbReference type="InterPro" id="IPR036691">
    <property type="entry name" value="Endo/exonu/phosph_ase_sf"/>
</dbReference>
<name>A0ABP7D7V1_9ACTN</name>
<dbReference type="SUPFAM" id="SSF56219">
    <property type="entry name" value="DNase I-like"/>
    <property type="match status" value="1"/>
</dbReference>
<feature type="signal peptide" evidence="1">
    <location>
        <begin position="1"/>
        <end position="29"/>
    </location>
</feature>
<dbReference type="CDD" id="cd04486">
    <property type="entry name" value="YhcR_OBF_like"/>
    <property type="match status" value="1"/>
</dbReference>
<dbReference type="CDD" id="cd10283">
    <property type="entry name" value="MnuA_DNase1-like"/>
    <property type="match status" value="1"/>
</dbReference>
<evidence type="ECO:0000313" key="3">
    <source>
        <dbReference type="Proteomes" id="UP001500051"/>
    </source>
</evidence>
<dbReference type="PANTHER" id="PTHR42834:SF1">
    <property type="entry name" value="ENDONUCLEASE_EXONUCLEASE_PHOSPHATASE FAMILY PROTEIN (AFU_ORTHOLOGUE AFUA_3G09210)"/>
    <property type="match status" value="1"/>
</dbReference>
<keyword evidence="3" id="KW-1185">Reference proteome</keyword>
<keyword evidence="1" id="KW-0732">Signal</keyword>
<comment type="caution">
    <text evidence="2">The sequence shown here is derived from an EMBL/GenBank/DDBJ whole genome shotgun (WGS) entry which is preliminary data.</text>
</comment>
<reference evidence="3" key="1">
    <citation type="journal article" date="2019" name="Int. J. Syst. Evol. Microbiol.">
        <title>The Global Catalogue of Microorganisms (GCM) 10K type strain sequencing project: providing services to taxonomists for standard genome sequencing and annotation.</title>
        <authorList>
            <consortium name="The Broad Institute Genomics Platform"/>
            <consortium name="The Broad Institute Genome Sequencing Center for Infectious Disease"/>
            <person name="Wu L."/>
            <person name="Ma J."/>
        </authorList>
    </citation>
    <scope>NUCLEOTIDE SEQUENCE [LARGE SCALE GENOMIC DNA]</scope>
    <source>
        <strain evidence="3">JCM 16548</strain>
    </source>
</reference>
<sequence>MTLRRLSAYAVGFGLLIAGLVAVPQQAHAADPIPIAEIQGTGATTPRAGQVVTTTPSRVTAVYGQGSTAELRGFVIQTAGTGGPGRDLSRASDAVFVFMNNTPFSVQVGDAVSVTGTVGEFSGLTQLAGTVTITRLTGTVPAVRPLTGLSWASTVTQRENLESMLYASDERFTVSDTFPLLRFGELGLSSAELPLQPTEVARPGTPEAAAQAARNLAVRVNLDDGSNRGYTRTATLAARPLPYLSVGVDVAVGDRLRLTEPVIVDYRNSAWKFNPTTPTAPGSEPASIRAVADDRAPRVGGALSVASFNVLNYFTTTGSGRNSCTGGNLATDDTFNVTFDCDVRGAWDPADLQRQQTKIVTALNTLDADVVGLMEIENSVVLGEQPDEALASLVGALNRAAGFRKWANVPSSTELPATADQDVITNALIYQPRWVRLDGPARALGAAAGADGAFANARTPIAASFTPWSGGDPVLVVVNHLKSKGADGATGDNADSGDGQGAYNGDRVRQAQALRDWVPQVQRSEDVQSVALVGDFNSYGAEDPLQVLYAAGYDNAAPADEWSYSFSGLAGSLDHVLLNPAARDRLTRADIWNINAGESPALEYSTYKTTADDYYAPDARRSSDHDPVVVGLRRR</sequence>